<feature type="region of interest" description="Disordered" evidence="7">
    <location>
        <begin position="144"/>
        <end position="192"/>
    </location>
</feature>
<feature type="region of interest" description="Disordered" evidence="7">
    <location>
        <begin position="431"/>
        <end position="527"/>
    </location>
</feature>
<keyword evidence="9" id="KW-1185">Reference proteome</keyword>
<feature type="compositionally biased region" description="Low complexity" evidence="7">
    <location>
        <begin position="379"/>
        <end position="388"/>
    </location>
</feature>
<dbReference type="PROSITE" id="PS50011">
    <property type="entry name" value="PROTEIN_KINASE_DOM"/>
    <property type="match status" value="1"/>
</dbReference>
<feature type="compositionally biased region" description="Acidic residues" evidence="7">
    <location>
        <begin position="1834"/>
        <end position="1850"/>
    </location>
</feature>
<dbReference type="InterPro" id="IPR050117">
    <property type="entry name" value="MAPK"/>
</dbReference>
<dbReference type="PROSITE" id="PS00108">
    <property type="entry name" value="PROTEIN_KINASE_ST"/>
    <property type="match status" value="1"/>
</dbReference>
<dbReference type="InterPro" id="IPR008271">
    <property type="entry name" value="Ser/Thr_kinase_AS"/>
</dbReference>
<feature type="compositionally biased region" description="Basic residues" evidence="7">
    <location>
        <begin position="145"/>
        <end position="157"/>
    </location>
</feature>
<evidence type="ECO:0000256" key="2">
    <source>
        <dbReference type="ARBA" id="ARBA00022679"/>
    </source>
</evidence>
<sequence length="2293" mass="247471">MAARTSPADRVFAWRSQTSQLYVSSTDVSPSSEVFTSTEANPTVGVITDTTVNVTNWNSREINDDGYAICMCVCPISNLTCCPAPASGYTCANSSDGRSFCFRRGGYSMKFWEAPTMCSLASGETLIDLTETAARSAFSSTSSIVRRRGARPMRRRSRETSSQAVRLRPSNSRLSGAGSGERLENSRLSQSDLDSESTISTVLLNMATMTFRRSTCTITMYAAMRPYGTSTLPGKPTHFSAIIDSVASWVDTLALVGASHYFFRSSRPYSPAQAAGHLKVVQYHVGQQADEHKRGRRVQAKLDARRVVKQRQLAAELARSLPQAATARFQFRVLSSASASGHLEIRGEQTERLRTVARMFGWSGIVEHRVEEGARARTAEPAQQAGQEEQQRWNEPGRNHQLAQGRLAEVEKVPIPVLLRCQFNNVQLDETARPASSRQVKNRVMSAMRPARSANTSSMSRRRASERSSVAASKASGTRSNSSCCSKIGTRPGRPLRIAHSTSDWAGSRSGRFWHQSSPPRRSPKSNTIWRLANCHGELGQQLVEPCKRDRSAAVDAAPLLEQLAHACLLLAQRLGIQFVDGNLQLAGERSPEVPMFNQPLQQARVLGKQHQLAQLPGDPTQQAAGLEAAAQSGLEGGDQSINELLGVHGATGGSQLKPGQLPLPLLHRLFIFFGFQALRVQQLAHELATFKRGEHPDYVLAVIELSKAAHQVPAEAVDAGCVRALQQQIDRRLAATISQREVGTVTEQLAKQLMILTRGGNMQASAAAAIPTVDNGRLCPQQEVGDAATLGVAGHVQRVVADGVELSRIGAAPEQLAGDAFAALARRCSQVERPVACRVWPVRIGAERQQQLGALGQTGSGARVQRRVSAVIWRFNGASAGNVNQLQQHLAQLVGLVVSHSVVQLRRQLAAGVARGGLLGAGGVTGVSRRHPWTLIEQERGQLLGCWPVSGRAGGSGGGDGADGRVGGVAALLGEAAEEKGAVPQALRPLLLRPEPAGVLQGVSSDIVGASSGGGSGSRGDADSRGGRLSFGLAHLMKIGHQFESLDGAGQAGLEPQAWASHGNVLGDELLGKLDPLLGAADGEAGAQAGLLLLLARRGDTFQSSQIIDRMSVATLPTNDCTTGGQTSANSPCCQLAMLEPDRQLLRIKYADVYGQDQPTGRPEYVSNHAAVEKPLGNGAFGVVWRVRDPRDGSRLALKKMTGVLDNPVLARRACRELGFLGSLRHENIVTAVGVLEEDNFPAEIYLLCNLMETDLHRIIVSPQPLSADHVKIFIYQLLRGLKYLHSANILHRDIKPGNLLVNSDCRLRICDFGLARSRVPASDESSLTLEVVTQYYRAPELLMGARQYTAAIDVWSAGCVLAELLGRRILFQSSTPLGQLDLILDLLGTPDVAEAGSLSGVCSAAQRYIRRLAPRKPRLPAALWASTPGVTVDALHLLELLLRFNPTQRCTATAALAHPYLDDARTRYHSCMCSCCCCCEVGTGARVWRARYQSPGNGPEPVYQFSDTELRLDFDPGAVGGAPRLLTALARRINRLNWRNSQQPLQLNPAAANLDRFLRSSTVKVVQQQQPPPPQSWMSSSSASESASSDVDANISPGASVDRRRLCRVARLAVLVVGVQKAKMLLSRGRFNHGGSDGGGGGDAQLREFRDSSGKHIWLSRQSPWFDSVREHINLGLVHGSELPSRAAYLGMRHGQPVLVLAIIRAGLSVLSFQVQLPERGHPGHGQEVVRLGHAVPVTAASAASAAASQNPALPFPLALQRGVVILGRVLQVNEEEYVGPHVVLVAHVIVEALAVVLEIVVAARADEAVVAHVHLGCPFHVAQLAERVNNDAEDDVEADRGDQDEEHDTQGTAAVLTSNRSPMSPKRNTVTKHWLRSEQNMRPPKPRRSLAKASTENRYMMAMPSTDTQIRERPEQQLVIVDHVQQVEGEEVRTVKSASKGAGGEGQVVQRGYAEQVDSQFVAALAAAVPAVGRVVLFVGFGAAQAAQPIPDAAHVRRLRMVGNEEGQQDDYGQDVHGVRECILPHLQVLELRLPAGRFADQNWTEFGDGLTFLAHGRVNVVQPGQDHVEREADLVVPTHKESHKESAVLASPLLGLVALGHGPVESALVQRVLHLPSDYQSLGRILLNQRDHQVGDGLAQLHHLLRLAAFEVGAAQNEVYVVDDFVVVHGCPVLLVALDHCAHSHLSNPADKATHSTELINRGEQLDEQIDRVTVDIRVGNVDELGDFGHDVERLDVVRLLAQVVLQTKVLPVADAGQDLQHQGDVAVVFHRDRLIFIVSLASQVFLSG</sequence>
<evidence type="ECO:0000256" key="7">
    <source>
        <dbReference type="SAM" id="MobiDB-lite"/>
    </source>
</evidence>
<feature type="binding site" evidence="6">
    <location>
        <position position="1200"/>
    </location>
    <ligand>
        <name>ATP</name>
        <dbReference type="ChEBI" id="CHEBI:30616"/>
    </ligand>
</feature>
<keyword evidence="2" id="KW-0808">Transferase</keyword>
<dbReference type="PANTHER" id="PTHR24055">
    <property type="entry name" value="MITOGEN-ACTIVATED PROTEIN KINASE"/>
    <property type="match status" value="1"/>
</dbReference>
<feature type="compositionally biased region" description="Low complexity" evidence="7">
    <location>
        <begin position="467"/>
        <end position="476"/>
    </location>
</feature>
<dbReference type="FunFam" id="1.10.510.10:FF:000624">
    <property type="entry name" value="Mitogen-activated protein kinase"/>
    <property type="match status" value="1"/>
</dbReference>
<dbReference type="Gene3D" id="3.30.200.20">
    <property type="entry name" value="Phosphorylase Kinase, domain 1"/>
    <property type="match status" value="1"/>
</dbReference>
<dbReference type="Proteomes" id="UP000095280">
    <property type="component" value="Unplaced"/>
</dbReference>
<feature type="region of interest" description="Disordered" evidence="7">
    <location>
        <begin position="374"/>
        <end position="398"/>
    </location>
</feature>
<dbReference type="Gene3D" id="1.10.510.10">
    <property type="entry name" value="Transferase(Phosphotransferase) domain 1"/>
    <property type="match status" value="1"/>
</dbReference>
<feature type="compositionally biased region" description="Low complexity" evidence="7">
    <location>
        <begin position="1578"/>
        <end position="1593"/>
    </location>
</feature>
<evidence type="ECO:0000256" key="5">
    <source>
        <dbReference type="ARBA" id="ARBA00022840"/>
    </source>
</evidence>
<feature type="compositionally biased region" description="Polar residues" evidence="7">
    <location>
        <begin position="515"/>
        <end position="527"/>
    </location>
</feature>
<evidence type="ECO:0000256" key="3">
    <source>
        <dbReference type="ARBA" id="ARBA00022741"/>
    </source>
</evidence>
<proteinExistence type="predicted"/>
<feature type="compositionally biased region" description="Polar residues" evidence="7">
    <location>
        <begin position="160"/>
        <end position="174"/>
    </location>
</feature>
<keyword evidence="5 6" id="KW-0067">ATP-binding</keyword>
<evidence type="ECO:0000256" key="1">
    <source>
        <dbReference type="ARBA" id="ARBA00022527"/>
    </source>
</evidence>
<keyword evidence="3 6" id="KW-0547">Nucleotide-binding</keyword>
<reference evidence="10" key="1">
    <citation type="submission" date="2016-11" db="UniProtKB">
        <authorList>
            <consortium name="WormBaseParasite"/>
        </authorList>
    </citation>
    <scope>IDENTIFICATION</scope>
</reference>
<name>A0A1I8GPD2_9PLAT</name>
<dbReference type="InterPro" id="IPR017441">
    <property type="entry name" value="Protein_kinase_ATP_BS"/>
</dbReference>
<dbReference type="WBParaSite" id="maker-uti_cns_0002534-snap-gene-0.10-mRNA-1">
    <property type="protein sequence ID" value="maker-uti_cns_0002534-snap-gene-0.10-mRNA-1"/>
    <property type="gene ID" value="maker-uti_cns_0002534-snap-gene-0.10"/>
</dbReference>
<feature type="compositionally biased region" description="Basic and acidic residues" evidence="7">
    <location>
        <begin position="389"/>
        <end position="398"/>
    </location>
</feature>
<organism evidence="9 10">
    <name type="scientific">Macrostomum lignano</name>
    <dbReference type="NCBI Taxonomy" id="282301"/>
    <lineage>
        <taxon>Eukaryota</taxon>
        <taxon>Metazoa</taxon>
        <taxon>Spiralia</taxon>
        <taxon>Lophotrochozoa</taxon>
        <taxon>Platyhelminthes</taxon>
        <taxon>Rhabditophora</taxon>
        <taxon>Macrostomorpha</taxon>
        <taxon>Macrostomida</taxon>
        <taxon>Macrostomidae</taxon>
        <taxon>Macrostomum</taxon>
    </lineage>
</organism>
<keyword evidence="1" id="KW-0723">Serine/threonine-protein kinase</keyword>
<dbReference type="SMART" id="SM00220">
    <property type="entry name" value="S_TKc"/>
    <property type="match status" value="1"/>
</dbReference>
<feature type="region of interest" description="Disordered" evidence="7">
    <location>
        <begin position="1565"/>
        <end position="1598"/>
    </location>
</feature>
<feature type="domain" description="Protein kinase" evidence="8">
    <location>
        <begin position="1171"/>
        <end position="1463"/>
    </location>
</feature>
<dbReference type="Pfam" id="PF00069">
    <property type="entry name" value="Pkinase"/>
    <property type="match status" value="1"/>
</dbReference>
<evidence type="ECO:0000256" key="6">
    <source>
        <dbReference type="PROSITE-ProRule" id="PRU10141"/>
    </source>
</evidence>
<feature type="compositionally biased region" description="Polar residues" evidence="7">
    <location>
        <begin position="1853"/>
        <end position="1871"/>
    </location>
</feature>
<feature type="region of interest" description="Disordered" evidence="7">
    <location>
        <begin position="1834"/>
        <end position="1896"/>
    </location>
</feature>
<protein>
    <submittedName>
        <fullName evidence="10">Protein kinase domain-containing protein</fullName>
    </submittedName>
</protein>
<accession>A0A1I8GPD2</accession>
<dbReference type="SUPFAM" id="SSF56112">
    <property type="entry name" value="Protein kinase-like (PK-like)"/>
    <property type="match status" value="1"/>
</dbReference>
<keyword evidence="4" id="KW-0418">Kinase</keyword>
<evidence type="ECO:0000313" key="10">
    <source>
        <dbReference type="WBParaSite" id="maker-uti_cns_0002534-snap-gene-0.10-mRNA-1"/>
    </source>
</evidence>
<evidence type="ECO:0000313" key="9">
    <source>
        <dbReference type="Proteomes" id="UP000095280"/>
    </source>
</evidence>
<dbReference type="InterPro" id="IPR011009">
    <property type="entry name" value="Kinase-like_dom_sf"/>
</dbReference>
<dbReference type="GO" id="GO:0005524">
    <property type="term" value="F:ATP binding"/>
    <property type="evidence" value="ECO:0007669"/>
    <property type="project" value="UniProtKB-UniRule"/>
</dbReference>
<dbReference type="GO" id="GO:0004674">
    <property type="term" value="F:protein serine/threonine kinase activity"/>
    <property type="evidence" value="ECO:0007669"/>
    <property type="project" value="UniProtKB-KW"/>
</dbReference>
<evidence type="ECO:0000256" key="4">
    <source>
        <dbReference type="ARBA" id="ARBA00022777"/>
    </source>
</evidence>
<dbReference type="PROSITE" id="PS00107">
    <property type="entry name" value="PROTEIN_KINASE_ATP"/>
    <property type="match status" value="1"/>
</dbReference>
<dbReference type="InterPro" id="IPR000719">
    <property type="entry name" value="Prot_kinase_dom"/>
</dbReference>
<evidence type="ECO:0000259" key="8">
    <source>
        <dbReference type="PROSITE" id="PS50011"/>
    </source>
</evidence>